<keyword evidence="6" id="KW-1015">Disulfide bond</keyword>
<evidence type="ECO:0000256" key="1">
    <source>
        <dbReference type="ARBA" id="ARBA00004613"/>
    </source>
</evidence>
<dbReference type="SUPFAM" id="SSF57256">
    <property type="entry name" value="Elafin-like"/>
    <property type="match status" value="1"/>
</dbReference>
<dbReference type="Proteomes" id="UP000585614">
    <property type="component" value="Unassembled WGS sequence"/>
</dbReference>
<evidence type="ECO:0000256" key="4">
    <source>
        <dbReference type="ARBA" id="ARBA00022729"/>
    </source>
</evidence>
<proteinExistence type="predicted"/>
<comment type="subunit">
    <text evidence="7">Homotrimer; disulfide-linked.</text>
</comment>
<keyword evidence="2" id="KW-0964">Secreted</keyword>
<protein>
    <recommendedName>
        <fullName evidence="8">WAP four-disulfide core domain protein 2</fullName>
    </recommendedName>
</protein>
<dbReference type="InterPro" id="IPR008197">
    <property type="entry name" value="WAP_dom"/>
</dbReference>
<feature type="chain" id="PRO_5029852475" description="WAP four-disulfide core domain protein 2" evidence="10">
    <location>
        <begin position="28"/>
        <end position="153"/>
    </location>
</feature>
<dbReference type="GO" id="GO:0004867">
    <property type="term" value="F:serine-type endopeptidase inhibitor activity"/>
    <property type="evidence" value="ECO:0007669"/>
    <property type="project" value="TreeGrafter"/>
</dbReference>
<dbReference type="SMART" id="SM00217">
    <property type="entry name" value="WAP"/>
    <property type="match status" value="1"/>
</dbReference>
<dbReference type="PRINTS" id="PR00003">
    <property type="entry name" value="4DISULPHCORE"/>
</dbReference>
<keyword evidence="4 10" id="KW-0732">Signal</keyword>
<keyword evidence="5" id="KW-0677">Repeat</keyword>
<dbReference type="AlphaFoldDB" id="A0A7J7S9L7"/>
<accession>A0A7J7S9L7</accession>
<evidence type="ECO:0000256" key="3">
    <source>
        <dbReference type="ARBA" id="ARBA00022690"/>
    </source>
</evidence>
<dbReference type="Pfam" id="PF00095">
    <property type="entry name" value="WAP"/>
    <property type="match status" value="1"/>
</dbReference>
<evidence type="ECO:0000256" key="6">
    <source>
        <dbReference type="ARBA" id="ARBA00023157"/>
    </source>
</evidence>
<feature type="domain" description="WAP" evidence="11">
    <location>
        <begin position="29"/>
        <end position="74"/>
    </location>
</feature>
<dbReference type="GO" id="GO:0019828">
    <property type="term" value="F:aspartic-type endopeptidase inhibitor activity"/>
    <property type="evidence" value="ECO:0007669"/>
    <property type="project" value="UniProtKB-KW"/>
</dbReference>
<evidence type="ECO:0000313" key="13">
    <source>
        <dbReference type="Proteomes" id="UP000585614"/>
    </source>
</evidence>
<dbReference type="InterPro" id="IPR050514">
    <property type="entry name" value="WAP_four-disulfide_core"/>
</dbReference>
<comment type="caution">
    <text evidence="12">The sequence shown here is derived from an EMBL/GenBank/DDBJ whole genome shotgun (WGS) entry which is preliminary data.</text>
</comment>
<sequence>MPACRVGLLVAALLLGLLLLGFPPVTSTGVEKTGVCPELKEDLNCTQECGSDGECADNLKCCRAGCATVCHLPNEKQGSCPQVDLPLTPLGLCRDQCQCPVSHLSSELQPPQPEEWEGVEVSTWPCRGPAQLPLCFAFALLPPALTTASFANQ</sequence>
<evidence type="ECO:0000256" key="7">
    <source>
        <dbReference type="ARBA" id="ARBA00038536"/>
    </source>
</evidence>
<organism evidence="12 13">
    <name type="scientific">Rhinolophus ferrumequinum</name>
    <name type="common">Greater horseshoe bat</name>
    <dbReference type="NCBI Taxonomy" id="59479"/>
    <lineage>
        <taxon>Eukaryota</taxon>
        <taxon>Metazoa</taxon>
        <taxon>Chordata</taxon>
        <taxon>Craniata</taxon>
        <taxon>Vertebrata</taxon>
        <taxon>Euteleostomi</taxon>
        <taxon>Mammalia</taxon>
        <taxon>Eutheria</taxon>
        <taxon>Laurasiatheria</taxon>
        <taxon>Chiroptera</taxon>
        <taxon>Yinpterochiroptera</taxon>
        <taxon>Rhinolophoidea</taxon>
        <taxon>Rhinolophidae</taxon>
        <taxon>Rhinolophinae</taxon>
        <taxon>Rhinolophus</taxon>
    </lineage>
</organism>
<dbReference type="PANTHER" id="PTHR19441">
    <property type="entry name" value="WHEY ACDIC PROTEIN WAP"/>
    <property type="match status" value="1"/>
</dbReference>
<evidence type="ECO:0000256" key="8">
    <source>
        <dbReference type="ARBA" id="ARBA00040032"/>
    </source>
</evidence>
<evidence type="ECO:0000256" key="2">
    <source>
        <dbReference type="ARBA" id="ARBA00022525"/>
    </source>
</evidence>
<dbReference type="PROSITE" id="PS51390">
    <property type="entry name" value="WAP"/>
    <property type="match status" value="1"/>
</dbReference>
<dbReference type="GO" id="GO:0045087">
    <property type="term" value="P:innate immune response"/>
    <property type="evidence" value="ECO:0007669"/>
    <property type="project" value="TreeGrafter"/>
</dbReference>
<dbReference type="EMBL" id="JACAGC010000023">
    <property type="protein sequence ID" value="KAF6285078.1"/>
    <property type="molecule type" value="Genomic_DNA"/>
</dbReference>
<evidence type="ECO:0000259" key="11">
    <source>
        <dbReference type="PROSITE" id="PS51390"/>
    </source>
</evidence>
<evidence type="ECO:0000256" key="9">
    <source>
        <dbReference type="ARBA" id="ARBA00043261"/>
    </source>
</evidence>
<dbReference type="GO" id="GO:0005615">
    <property type="term" value="C:extracellular space"/>
    <property type="evidence" value="ECO:0007669"/>
    <property type="project" value="TreeGrafter"/>
</dbReference>
<keyword evidence="3" id="KW-0646">Protease inhibitor</keyword>
<dbReference type="GO" id="GO:0019731">
    <property type="term" value="P:antibacterial humoral response"/>
    <property type="evidence" value="ECO:0007669"/>
    <property type="project" value="TreeGrafter"/>
</dbReference>
<dbReference type="PANTHER" id="PTHR19441:SF34">
    <property type="entry name" value="WAP FOUR-DISULFIDE CORE DOMAIN PROTEIN 2"/>
    <property type="match status" value="1"/>
</dbReference>
<keyword evidence="9" id="KW-0062">Aspartic protease inhibitor</keyword>
<feature type="signal peptide" evidence="10">
    <location>
        <begin position="1"/>
        <end position="27"/>
    </location>
</feature>
<comment type="subcellular location">
    <subcellularLocation>
        <location evidence="1">Secreted</location>
    </subcellularLocation>
</comment>
<evidence type="ECO:0000256" key="5">
    <source>
        <dbReference type="ARBA" id="ARBA00022737"/>
    </source>
</evidence>
<evidence type="ECO:0000313" key="12">
    <source>
        <dbReference type="EMBL" id="KAF6285078.1"/>
    </source>
</evidence>
<reference evidence="12 13" key="1">
    <citation type="journal article" date="2020" name="Nature">
        <title>Six reference-quality genomes reveal evolution of bat adaptations.</title>
        <authorList>
            <person name="Jebb D."/>
            <person name="Huang Z."/>
            <person name="Pippel M."/>
            <person name="Hughes G.M."/>
            <person name="Lavrichenko K."/>
            <person name="Devanna P."/>
            <person name="Winkler S."/>
            <person name="Jermiin L.S."/>
            <person name="Skirmuntt E.C."/>
            <person name="Katzourakis A."/>
            <person name="Burkitt-Gray L."/>
            <person name="Ray D.A."/>
            <person name="Sullivan K.A.M."/>
            <person name="Roscito J.G."/>
            <person name="Kirilenko B.M."/>
            <person name="Davalos L.M."/>
            <person name="Corthals A.P."/>
            <person name="Power M.L."/>
            <person name="Jones G."/>
            <person name="Ransome R.D."/>
            <person name="Dechmann D.K.N."/>
            <person name="Locatelli A.G."/>
            <person name="Puechmaille S.J."/>
            <person name="Fedrigo O."/>
            <person name="Jarvis E.D."/>
            <person name="Hiller M."/>
            <person name="Vernes S.C."/>
            <person name="Myers E.W."/>
            <person name="Teeling E.C."/>
        </authorList>
    </citation>
    <scope>NUCLEOTIDE SEQUENCE [LARGE SCALE GENOMIC DNA]</scope>
    <source>
        <strain evidence="12">MRhiFer1</strain>
        <tissue evidence="12">Lung</tissue>
    </source>
</reference>
<name>A0A7J7S9L7_RHIFE</name>
<evidence type="ECO:0000256" key="10">
    <source>
        <dbReference type="SAM" id="SignalP"/>
    </source>
</evidence>
<dbReference type="Gene3D" id="4.10.75.10">
    <property type="entry name" value="Elafin-like"/>
    <property type="match status" value="1"/>
</dbReference>
<dbReference type="InterPro" id="IPR036645">
    <property type="entry name" value="Elafin-like_sf"/>
</dbReference>
<gene>
    <name evidence="12" type="ORF">mRhiFer1_018361</name>
</gene>